<dbReference type="GO" id="GO:0016740">
    <property type="term" value="F:transferase activity"/>
    <property type="evidence" value="ECO:0007669"/>
    <property type="project" value="UniProtKB-KW"/>
</dbReference>
<dbReference type="SMART" id="SM00450">
    <property type="entry name" value="RHOD"/>
    <property type="match status" value="1"/>
</dbReference>
<dbReference type="AlphaFoldDB" id="A0A1E2VCJ1"/>
<dbReference type="Pfam" id="PF00581">
    <property type="entry name" value="Rhodanese"/>
    <property type="match status" value="1"/>
</dbReference>
<dbReference type="EMBL" id="MDTQ01000001">
    <property type="protein sequence ID" value="ODC04730.1"/>
    <property type="molecule type" value="Genomic_DNA"/>
</dbReference>
<evidence type="ECO:0000256" key="1">
    <source>
        <dbReference type="SAM" id="Phobius"/>
    </source>
</evidence>
<dbReference type="CDD" id="cd00158">
    <property type="entry name" value="RHOD"/>
    <property type="match status" value="1"/>
</dbReference>
<keyword evidence="4" id="KW-1185">Reference proteome</keyword>
<evidence type="ECO:0000259" key="2">
    <source>
        <dbReference type="PROSITE" id="PS50206"/>
    </source>
</evidence>
<dbReference type="OrthoDB" id="9808735at2"/>
<name>A0A1E2VCJ1_9GAMM</name>
<feature type="domain" description="Rhodanese" evidence="2">
    <location>
        <begin position="48"/>
        <end position="138"/>
    </location>
</feature>
<gene>
    <name evidence="3" type="ORF">BFW38_15530</name>
</gene>
<keyword evidence="3" id="KW-0808">Transferase</keyword>
<keyword evidence="1" id="KW-1133">Transmembrane helix</keyword>
<dbReference type="PANTHER" id="PTHR43031:SF18">
    <property type="entry name" value="RHODANESE-RELATED SULFURTRANSFERASES"/>
    <property type="match status" value="1"/>
</dbReference>
<proteinExistence type="predicted"/>
<accession>A0A1E2VCJ1</accession>
<keyword evidence="1" id="KW-0472">Membrane</keyword>
<keyword evidence="1" id="KW-0812">Transmembrane</keyword>
<feature type="transmembrane region" description="Helical" evidence="1">
    <location>
        <begin position="12"/>
        <end position="29"/>
    </location>
</feature>
<sequence>MFDQVLEFAQNHMMLSGAFVAIAIAVLAYEMMSGAKGLTPAQAVSMMNRDEAVLVDIRDRKDFVQGHAAGAIHIPQSKLDSQLQTLEKHKDKTIVVACKLGNSATLTVAKLHKAGFTKAVKLKGGMTQWQQDGLVMVKK</sequence>
<evidence type="ECO:0000313" key="3">
    <source>
        <dbReference type="EMBL" id="ODC04730.1"/>
    </source>
</evidence>
<dbReference type="Proteomes" id="UP000094291">
    <property type="component" value="Unassembled WGS sequence"/>
</dbReference>
<dbReference type="InterPro" id="IPR001763">
    <property type="entry name" value="Rhodanese-like_dom"/>
</dbReference>
<dbReference type="InterPro" id="IPR036873">
    <property type="entry name" value="Rhodanese-like_dom_sf"/>
</dbReference>
<protein>
    <submittedName>
        <fullName evidence="3">Sulfurtransferase</fullName>
    </submittedName>
</protein>
<dbReference type="Gene3D" id="3.40.250.10">
    <property type="entry name" value="Rhodanese-like domain"/>
    <property type="match status" value="1"/>
</dbReference>
<reference evidence="3 4" key="1">
    <citation type="submission" date="2016-08" db="EMBL/GenBank/DDBJ databases">
        <authorList>
            <person name="Seilhamer J.J."/>
        </authorList>
    </citation>
    <scope>NUCLEOTIDE SEQUENCE [LARGE SCALE GENOMIC DNA]</scope>
    <source>
        <strain evidence="3 4">PH27A</strain>
    </source>
</reference>
<organism evidence="3 4">
    <name type="scientific">Terasakiispira papahanaumokuakeensis</name>
    <dbReference type="NCBI Taxonomy" id="197479"/>
    <lineage>
        <taxon>Bacteria</taxon>
        <taxon>Pseudomonadati</taxon>
        <taxon>Pseudomonadota</taxon>
        <taxon>Gammaproteobacteria</taxon>
        <taxon>Oceanospirillales</taxon>
        <taxon>Terasakiispira</taxon>
    </lineage>
</organism>
<dbReference type="PROSITE" id="PS50206">
    <property type="entry name" value="RHODANESE_3"/>
    <property type="match status" value="1"/>
</dbReference>
<evidence type="ECO:0000313" key="4">
    <source>
        <dbReference type="Proteomes" id="UP000094291"/>
    </source>
</evidence>
<dbReference type="SUPFAM" id="SSF52821">
    <property type="entry name" value="Rhodanese/Cell cycle control phosphatase"/>
    <property type="match status" value="1"/>
</dbReference>
<dbReference type="STRING" id="197479.BFW38_15530"/>
<dbReference type="RefSeq" id="WP_068999714.1">
    <property type="nucleotide sequence ID" value="NZ_MDTQ01000001.1"/>
</dbReference>
<comment type="caution">
    <text evidence="3">The sequence shown here is derived from an EMBL/GenBank/DDBJ whole genome shotgun (WGS) entry which is preliminary data.</text>
</comment>
<dbReference type="PANTHER" id="PTHR43031">
    <property type="entry name" value="FAD-DEPENDENT OXIDOREDUCTASE"/>
    <property type="match status" value="1"/>
</dbReference>
<dbReference type="InterPro" id="IPR050229">
    <property type="entry name" value="GlpE_sulfurtransferase"/>
</dbReference>